<evidence type="ECO:0000313" key="2">
    <source>
        <dbReference type="Proteomes" id="UP001396898"/>
    </source>
</evidence>
<evidence type="ECO:0000313" key="1">
    <source>
        <dbReference type="EMBL" id="KAK7993064.1"/>
    </source>
</evidence>
<sequence>MILVGPADVFSLAILQHAPWPFTALENQPGTTRKVSPDQAKGKYLEKFLITLLQLPPNHTLIKDDYFLDSGISIVLNAYNMRCREREQRVWAFFHWRGAQSCLDVPSAPGPGFDWTRMQTQAEYAIFTQDLSNPSAQLARERQAPFPSVVAFPLRWRPNGKKVRLYCYFHRHEKPAGGRYDTQVYSLSVWDRENNQMSWHDPWHQGHAARFADIQTFWANAAPNWLTFTPPIVAVNYTSLAGVQAANQGMRPKFSQISCIALAVWLMGHLEEPAPLRPPDRADVLTGRMCSQFADLAAATLQTLRESSAAPTFQPHLVGSGVAARQYLRQVCRIRQVPENARFRKQLRNNLRMRFTENPNLVSQGTWILDAVAP</sequence>
<accession>A0ABR1R0G9</accession>
<organism evidence="1 2">
    <name type="scientific">Apiospora marii</name>
    <dbReference type="NCBI Taxonomy" id="335849"/>
    <lineage>
        <taxon>Eukaryota</taxon>
        <taxon>Fungi</taxon>
        <taxon>Dikarya</taxon>
        <taxon>Ascomycota</taxon>
        <taxon>Pezizomycotina</taxon>
        <taxon>Sordariomycetes</taxon>
        <taxon>Xylariomycetidae</taxon>
        <taxon>Amphisphaeriales</taxon>
        <taxon>Apiosporaceae</taxon>
        <taxon>Apiospora</taxon>
    </lineage>
</organism>
<gene>
    <name evidence="1" type="ORF">PG991_016243</name>
</gene>
<reference evidence="1 2" key="1">
    <citation type="submission" date="2023-01" db="EMBL/GenBank/DDBJ databases">
        <title>Analysis of 21 Apiospora genomes using comparative genomics revels a genus with tremendous synthesis potential of carbohydrate active enzymes and secondary metabolites.</title>
        <authorList>
            <person name="Sorensen T."/>
        </authorList>
    </citation>
    <scope>NUCLEOTIDE SEQUENCE [LARGE SCALE GENOMIC DNA]</scope>
    <source>
        <strain evidence="1 2">CBS 20057</strain>
    </source>
</reference>
<name>A0ABR1R0G9_9PEZI</name>
<dbReference type="EMBL" id="JAQQWI010000025">
    <property type="protein sequence ID" value="KAK7993064.1"/>
    <property type="molecule type" value="Genomic_DNA"/>
</dbReference>
<protein>
    <submittedName>
        <fullName evidence="1">Uncharacterized protein</fullName>
    </submittedName>
</protein>
<dbReference type="Proteomes" id="UP001396898">
    <property type="component" value="Unassembled WGS sequence"/>
</dbReference>
<comment type="caution">
    <text evidence="1">The sequence shown here is derived from an EMBL/GenBank/DDBJ whole genome shotgun (WGS) entry which is preliminary data.</text>
</comment>
<proteinExistence type="predicted"/>
<keyword evidence="2" id="KW-1185">Reference proteome</keyword>